<name>A0A177WBQ6_BATDL</name>
<proteinExistence type="predicted"/>
<protein>
    <submittedName>
        <fullName evidence="1">Uncharacterized protein</fullName>
    </submittedName>
</protein>
<dbReference type="Proteomes" id="UP000077115">
    <property type="component" value="Unassembled WGS sequence"/>
</dbReference>
<accession>A0A177WBQ6</accession>
<dbReference type="EMBL" id="DS022300">
    <property type="protein sequence ID" value="OAJ37124.1"/>
    <property type="molecule type" value="Genomic_DNA"/>
</dbReference>
<dbReference type="VEuPathDB" id="FungiDB:BDEG_21189"/>
<dbReference type="OrthoDB" id="2162536at2759"/>
<sequence length="325" mass="35560">MSLAAYTPSVSSTAQDGIFRCLCTPCLCPWWKPRIQPIFDYDEIDDLEFENLLSSSGATGPFQSPPAATAFWESLASLFRFRSLGFHTNEGAIQTDRRNQRSFSYTYNYSPVRSSVPVYGATGDAGGQSPNHFFNSRAVPADHSDFILDSDDALFGQTEADAVLMTDEQIHTITAAASSIRHLGGDALRTKSNQNEYIQNLPQALAPPTINHGGASTIQPPYKRPSSIEADSMGHDHTVDSLAASPMGVVSHASNHIPPQQHKVHRSNTNNMLTDPLNAVQFLVETDGDVHNTQTSNKEDPADDLKNDHFDADLLLKLKEASKDQ</sequence>
<reference evidence="1 2" key="2">
    <citation type="submission" date="2016-05" db="EMBL/GenBank/DDBJ databases">
        <title>Lineage-specific infection strategies underlie the spectrum of fungal disease in amphibians.</title>
        <authorList>
            <person name="Cuomo C.A."/>
            <person name="Farrer R.A."/>
            <person name="James T."/>
            <person name="Longcore J."/>
            <person name="Birren B."/>
        </authorList>
    </citation>
    <scope>NUCLEOTIDE SEQUENCE [LARGE SCALE GENOMIC DNA]</scope>
    <source>
        <strain evidence="1 2">JEL423</strain>
    </source>
</reference>
<gene>
    <name evidence="1" type="ORF">BDEG_21189</name>
</gene>
<dbReference type="AlphaFoldDB" id="A0A177WBQ6"/>
<evidence type="ECO:0000313" key="1">
    <source>
        <dbReference type="EMBL" id="OAJ37124.1"/>
    </source>
</evidence>
<organism evidence="1 2">
    <name type="scientific">Batrachochytrium dendrobatidis (strain JEL423)</name>
    <dbReference type="NCBI Taxonomy" id="403673"/>
    <lineage>
        <taxon>Eukaryota</taxon>
        <taxon>Fungi</taxon>
        <taxon>Fungi incertae sedis</taxon>
        <taxon>Chytridiomycota</taxon>
        <taxon>Chytridiomycota incertae sedis</taxon>
        <taxon>Chytridiomycetes</taxon>
        <taxon>Rhizophydiales</taxon>
        <taxon>Rhizophydiales incertae sedis</taxon>
        <taxon>Batrachochytrium</taxon>
    </lineage>
</organism>
<reference evidence="1 2" key="1">
    <citation type="submission" date="2006-10" db="EMBL/GenBank/DDBJ databases">
        <title>The Genome Sequence of Batrachochytrium dendrobatidis JEL423.</title>
        <authorList>
            <consortium name="The Broad Institute Genome Sequencing Platform"/>
            <person name="Birren B."/>
            <person name="Lander E."/>
            <person name="Galagan J."/>
            <person name="Cuomo C."/>
            <person name="Devon K."/>
            <person name="Jaffe D."/>
            <person name="Butler J."/>
            <person name="Alvarez P."/>
            <person name="Gnerre S."/>
            <person name="Grabherr M."/>
            <person name="Kleber M."/>
            <person name="Mauceli E."/>
            <person name="Brockman W."/>
            <person name="Young S."/>
            <person name="LaButti K."/>
            <person name="Sykes S."/>
            <person name="DeCaprio D."/>
            <person name="Crawford M."/>
            <person name="Koehrsen M."/>
            <person name="Engels R."/>
            <person name="Montgomery P."/>
            <person name="Pearson M."/>
            <person name="Howarth C."/>
            <person name="Larson L."/>
            <person name="White J."/>
            <person name="O'Leary S."/>
            <person name="Kodira C."/>
            <person name="Zeng Q."/>
            <person name="Yandava C."/>
            <person name="Alvarado L."/>
            <person name="Longcore J."/>
            <person name="James T."/>
        </authorList>
    </citation>
    <scope>NUCLEOTIDE SEQUENCE [LARGE SCALE GENOMIC DNA]</scope>
    <source>
        <strain evidence="1 2">JEL423</strain>
    </source>
</reference>
<evidence type="ECO:0000313" key="2">
    <source>
        <dbReference type="Proteomes" id="UP000077115"/>
    </source>
</evidence>